<dbReference type="AlphaFoldDB" id="A0A1M5AKE9"/>
<proteinExistence type="predicted"/>
<organism evidence="1 2">
    <name type="scientific">Thermoanaerobacter uzonensis DSM 18761</name>
    <dbReference type="NCBI Taxonomy" id="1123369"/>
    <lineage>
        <taxon>Bacteria</taxon>
        <taxon>Bacillati</taxon>
        <taxon>Bacillota</taxon>
        <taxon>Clostridia</taxon>
        <taxon>Thermoanaerobacterales</taxon>
        <taxon>Thermoanaerobacteraceae</taxon>
        <taxon>Thermoanaerobacter</taxon>
    </lineage>
</organism>
<reference evidence="2" key="1">
    <citation type="submission" date="2016-11" db="EMBL/GenBank/DDBJ databases">
        <authorList>
            <person name="Varghese N."/>
            <person name="Submissions S."/>
        </authorList>
    </citation>
    <scope>NUCLEOTIDE SEQUENCE [LARGE SCALE GENOMIC DNA]</scope>
    <source>
        <strain evidence="2">DSM 18761</strain>
    </source>
</reference>
<dbReference type="Proteomes" id="UP000184127">
    <property type="component" value="Unassembled WGS sequence"/>
</dbReference>
<accession>A0A1M5AKE9</accession>
<keyword evidence="2" id="KW-1185">Reference proteome</keyword>
<protein>
    <submittedName>
        <fullName evidence="1">Uncharacterized protein</fullName>
    </submittedName>
</protein>
<sequence length="203" mass="23141">MMFFKKSSSADFLDIEDIKDGLLILKGNRYRAVVTADPVNFSLLSEEEQEGLEAAFMNLLLSLSFPLQFFTVIKPVDVSESVAEFRERLQLLPDGMIEYERELEEFLGYFSKQTITTESYVIVPYDDSSREYNRARGELMRRVHVVAEGLAKCGLMPRVLGTDELLELMFFVLNRDGNIKVNTLIKAGALELHKKEVRLSAEA</sequence>
<name>A0A1M5AKE9_9THEO</name>
<evidence type="ECO:0000313" key="2">
    <source>
        <dbReference type="Proteomes" id="UP000184127"/>
    </source>
</evidence>
<gene>
    <name evidence="1" type="ORF">SAMN02745195_02328</name>
</gene>
<evidence type="ECO:0000313" key="1">
    <source>
        <dbReference type="EMBL" id="SHF30758.1"/>
    </source>
</evidence>
<dbReference type="RefSeq" id="WP_234949292.1">
    <property type="nucleotide sequence ID" value="NZ_FQUR01000024.1"/>
</dbReference>
<dbReference type="EMBL" id="FQUR01000024">
    <property type="protein sequence ID" value="SHF30758.1"/>
    <property type="molecule type" value="Genomic_DNA"/>
</dbReference>